<dbReference type="AlphaFoldDB" id="A0A975YIK5"/>
<reference evidence="3" key="1">
    <citation type="submission" date="2021-06" db="EMBL/GenBank/DDBJ databases">
        <title>Elioraea tepida, sp. nov., a moderately thermophilic aerobic anoxygenic phototrophic bacterium isolated from an alkaline siliceous hot spring mat community in Yellowstone National Park, WY, USA.</title>
        <authorList>
            <person name="Saini M.K."/>
            <person name="Yoshida S."/>
            <person name="Sebastian A."/>
            <person name="Hirose S."/>
            <person name="Hara E."/>
            <person name="Tamaki H."/>
            <person name="Soulier N.T."/>
            <person name="Albert I."/>
            <person name="Hanada S."/>
            <person name="Bryant D.A."/>
            <person name="Tank M."/>
        </authorList>
    </citation>
    <scope>NUCLEOTIDE SEQUENCE</scope>
    <source>
        <strain evidence="3">MS-P2</strain>
    </source>
</reference>
<dbReference type="Pfam" id="PF10615">
    <property type="entry name" value="DUF2470"/>
    <property type="match status" value="1"/>
</dbReference>
<evidence type="ECO:0000259" key="2">
    <source>
        <dbReference type="Pfam" id="PF13883"/>
    </source>
</evidence>
<dbReference type="RefSeq" id="WP_218284590.1">
    <property type="nucleotide sequence ID" value="NZ_CP076448.1"/>
</dbReference>
<dbReference type="KEGG" id="elio:KO353_10260"/>
<dbReference type="EMBL" id="CP076448">
    <property type="protein sequence ID" value="QXM23694.1"/>
    <property type="molecule type" value="Genomic_DNA"/>
</dbReference>
<evidence type="ECO:0000259" key="1">
    <source>
        <dbReference type="Pfam" id="PF10615"/>
    </source>
</evidence>
<dbReference type="PANTHER" id="PTHR13343">
    <property type="entry name" value="CREG1 PROTEIN"/>
    <property type="match status" value="1"/>
</dbReference>
<dbReference type="Pfam" id="PF13883">
    <property type="entry name" value="CREG_beta-barrel"/>
    <property type="match status" value="1"/>
</dbReference>
<dbReference type="InterPro" id="IPR055343">
    <property type="entry name" value="CREG_beta-barrel"/>
</dbReference>
<organism evidence="3 4">
    <name type="scientific">Elioraea tepida</name>
    <dbReference type="NCBI Taxonomy" id="2843330"/>
    <lineage>
        <taxon>Bacteria</taxon>
        <taxon>Pseudomonadati</taxon>
        <taxon>Pseudomonadota</taxon>
        <taxon>Alphaproteobacteria</taxon>
        <taxon>Acetobacterales</taxon>
        <taxon>Elioraeaceae</taxon>
        <taxon>Elioraea</taxon>
    </lineage>
</organism>
<feature type="domain" description="DUF2470" evidence="1">
    <location>
        <begin position="174"/>
        <end position="242"/>
    </location>
</feature>
<name>A0A975YIK5_9PROT</name>
<accession>A0A975YIK5</accession>
<sequence length="254" mass="27104">MALDEEARAALARSREAAPWEARRLIRAASEAALATRAGDQPYASLVTPATAPDLSPLLWLSALSPHTRHLAEEPRCALLITGPAPSPNPQTRPRVTLTGIAARVPEAERAALKARWLARHPYAALYADLPDFSLWRMEITEAQFVGGFAMAHRLAASALRPDPDAVQRIAEAEAEIVAHVNQDHPDACAAIACGLLGGAGEGWRLVAVDVDGCDFARGEEVRRLAFEAPVGDADGVRRALILAARAGREALGR</sequence>
<evidence type="ECO:0000313" key="3">
    <source>
        <dbReference type="EMBL" id="QXM23694.1"/>
    </source>
</evidence>
<keyword evidence="4" id="KW-1185">Reference proteome</keyword>
<protein>
    <submittedName>
        <fullName evidence="3">DUF2470 domain-containing protein</fullName>
    </submittedName>
</protein>
<evidence type="ECO:0000313" key="4">
    <source>
        <dbReference type="Proteomes" id="UP000694001"/>
    </source>
</evidence>
<proteinExistence type="predicted"/>
<gene>
    <name evidence="3" type="ORF">KO353_10260</name>
</gene>
<dbReference type="Proteomes" id="UP000694001">
    <property type="component" value="Chromosome"/>
</dbReference>
<dbReference type="InterPro" id="IPR019595">
    <property type="entry name" value="DUF2470"/>
</dbReference>
<feature type="domain" description="CREG-like beta-barrel" evidence="2">
    <location>
        <begin position="15"/>
        <end position="154"/>
    </location>
</feature>
<dbReference type="PANTHER" id="PTHR13343:SF17">
    <property type="entry name" value="CELLULAR REPRESSOR OF E1A-STIMULATED GENES, ISOFORM A"/>
    <property type="match status" value="1"/>
</dbReference>